<gene>
    <name evidence="1" type="ORF">DCF19_16460</name>
</gene>
<evidence type="ECO:0000313" key="1">
    <source>
        <dbReference type="EMBL" id="PZO38513.1"/>
    </source>
</evidence>
<accession>A0A2W4W0A5</accession>
<name>A0A2W4W0A5_9CYAN</name>
<dbReference type="EMBL" id="QBML01000023">
    <property type="protein sequence ID" value="PZO38513.1"/>
    <property type="molecule type" value="Genomic_DNA"/>
</dbReference>
<comment type="caution">
    <text evidence="1">The sequence shown here is derived from an EMBL/GenBank/DDBJ whole genome shotgun (WGS) entry which is preliminary data.</text>
</comment>
<proteinExistence type="predicted"/>
<reference evidence="1 2" key="1">
    <citation type="submission" date="2018-04" db="EMBL/GenBank/DDBJ databases">
        <authorList>
            <person name="Go L.Y."/>
            <person name="Mitchell J.A."/>
        </authorList>
    </citation>
    <scope>NUCLEOTIDE SEQUENCE [LARGE SCALE GENOMIC DNA]</scope>
    <source>
        <strain evidence="1">ULC066bin1</strain>
    </source>
</reference>
<organism evidence="1 2">
    <name type="scientific">Pseudanabaena frigida</name>
    <dbReference type="NCBI Taxonomy" id="945775"/>
    <lineage>
        <taxon>Bacteria</taxon>
        <taxon>Bacillati</taxon>
        <taxon>Cyanobacteriota</taxon>
        <taxon>Cyanophyceae</taxon>
        <taxon>Pseudanabaenales</taxon>
        <taxon>Pseudanabaenaceae</taxon>
        <taxon>Pseudanabaena</taxon>
    </lineage>
</organism>
<dbReference type="Proteomes" id="UP000249467">
    <property type="component" value="Unassembled WGS sequence"/>
</dbReference>
<evidence type="ECO:0000313" key="2">
    <source>
        <dbReference type="Proteomes" id="UP000249467"/>
    </source>
</evidence>
<protein>
    <submittedName>
        <fullName evidence="1">DUF2281 domain-containing protein</fullName>
    </submittedName>
</protein>
<reference evidence="1 2" key="2">
    <citation type="submission" date="2018-06" db="EMBL/GenBank/DDBJ databases">
        <title>Metagenomic assembly of (sub)arctic Cyanobacteria and their associated microbiome from non-axenic cultures.</title>
        <authorList>
            <person name="Baurain D."/>
        </authorList>
    </citation>
    <scope>NUCLEOTIDE SEQUENCE [LARGE SCALE GENOMIC DNA]</scope>
    <source>
        <strain evidence="1">ULC066bin1</strain>
    </source>
</reference>
<sequence length="69" mass="7964">MTIKEKLIQEVENISESLLAETLDFVLFLKSRYAEEEITTEEKENILASQTAYLSGDYLTLDQYEVNQA</sequence>
<dbReference type="AlphaFoldDB" id="A0A2W4W0A5"/>